<dbReference type="InterPro" id="IPR001878">
    <property type="entry name" value="Znf_CCHC"/>
</dbReference>
<keyword evidence="1" id="KW-0343">GTPase activation</keyword>
<dbReference type="InterPro" id="IPR008936">
    <property type="entry name" value="Rho_GTPase_activation_prot"/>
</dbReference>
<keyword evidence="2" id="KW-0479">Metal-binding</keyword>
<evidence type="ECO:0000259" key="5">
    <source>
        <dbReference type="PROSITE" id="PS50238"/>
    </source>
</evidence>
<feature type="region of interest" description="Disordered" evidence="3">
    <location>
        <begin position="2003"/>
        <end position="2060"/>
    </location>
</feature>
<sequence>PGFAAAAAAAAAAGPLNQLIPPTAAADELGVMDYCGRLTNALDPGAVPGARDRQLADLAGQFRCQHPAKFAELVRLHLAFLVEMPHFEAPAESTSSAASACGSRRGAMQISVARQRSRRLHLPRLVIGPIRNCYKTEGIFRKTGSCGRQKELLQSLTNSRWPAGAGSAEHQQLSAFTVHDVASVMKHVLRSLDEPLIAESSQLEILVAIADLAEPRLDDRGQPVRRSELDSRLLAARQLRAARLLAQLLPDSSRSVLIAVLKFLRTVADAEAITKMTSASLGTVFGPVLFCCGKVVDAVNLQKKISGINRLTAFLIENCDTICLIPRSFAEDLKRNFDKLQPSQQQPAATPPPVSTPSSMHSPRASSSTRRRFRRSDDCAVDASAQFSEHRHASRQSTMAYSRQQLAALCAHVSSLPESKEKRRFEKRLLGGVAGAGSCGGVVLMAAASTASTTSQQARCAMAGGKQFASFRREQRTPVSRFFNRDRRLIRALSSIRVYKSCHRPQHQHQQLNLRLNFDRLDEEPAETELAAASSTEEAAQKRRRLMSAAQHGASSSRSLPRLLRVSSPRLDFCSSATDDASFTASTVFEDCSLPHGTGVEALQSVSLRPGSLRIQVDDEQAVLAQLHRALAALQLSVRRLLLDGHGHPTRCPAAEGLPQALAIAPQQPVEQPVQQAVQSAGLDCTTPAAASTASKSFLQRHSDAPLGNVQHLGPLLRVQAQAPVGTDLRLVRLPVGQQAAQQAVRFAVFVRVAAGVARAGAGASRCGQLLVDILQTRMGSDMMGSDRMGPKQSVVIRLSAWVGGGGGGTRGIRIAERGLLDVPEMRANEAGHWPELQPVAVAAVLDKLLRRFFNLKLYRPVSNWRAADSFFADFDTDAGWGCATNFEFLQSGQISELLLLELSLLLLLLWNSLPMSPQKFTTVGFKDLPGHPEKNACTSLVAAVGSDYDTPKPTALSRTTSANDYEFNMFNERDESRCSSRLDQHISSSRPAAADAAAAAAINDFGQQPTPRRGARSDVSDDPPDELLQGLDNIGRNITHQDVRTMMAALQQQMERPVSKQVKIVKFTPSQDIHVWLAAFEQRCEMERIVDPFEMKQHLIASLDLATAYPSLLGMNLPRFASYEEVKQRLIERFARHGGADEYRELLRRRQQGKNESAEEFADALRTLGERAYPRMHPEDREKEITDQFLAGIRTTPDLRERLYWVRPNNLLAAIRELRRLEGAKELAHRSAQPPVRMLDGEEDGDPKPDVTAQALLTLTDLIEKQQRMLDHLVQRDQQQVASPPKRAIICYSCGQPGHRNTQCPMRQNQGNGQAESDNGTALREVQAQATWQIQNGREKKRMSAAQAPMPSPTVALSDAECGGFVDTSPNQKIHAREADPYVTGRVASREVPFLLDSGSRKNFLGSSTWAAIRRRMPRCIISHAIPDCVTMYDGTQLPLACKVTIPVEFGDVVADTEFLVTVSDCENLLGVSFMREHCQNLDFAQGMLKFNNGTCIPVRYSRRELQNCRVYTSEKCTLPPRSSALLAVRLDDGHPENRGSPSIVELVKSRLHPSCNALEAAPALMTMPEGRGYIEVVNTADSEVFLQAGIRVGVATPLRTADLMYLSETPEPEVRHLPKNSEESSTAWLDEVEINSELSKEQHQRLNHRKGKDHANADALSRRPEGPPIFFEHGRLLEQPGSTARPGDDHDLEPDLDPTPEATARAALQKTVHSRCLEAKTDLDEDLEATAPAAFQHDAHRCSQRLETGLDDNSEATATTALCRDAHAAYRNLETNLDEDLEATVNTDLLDDAQDLRSRNLETPTDQDSKATAPAALLMTARNATPGQQLKYNPPEPFAEISRHVDRGQNLAPAARSKLCPPGRQTAAHRLCGKSSPPLRHRPVLEKTHPILTTTEPTATAACDEACFTCCVPPYSQESPVLCSGGMRAAPSAESSVMRAMKRTSIRDQRTYADVVRQSPSERPNPDADKTVPCDRPGAIKAETAGIRTPQPCRAVLTDFLKLPMTRQQTSDPEVDKPKKRRRPPDVPDGAGPATLTPIPEDDQDDPDDDDDDGYDARPAFRWHFRPLAIPEVQPGGGPVTTPANQASALRREPVPYVTPEPGGDLLIRTPCSLICKSARCAEFVDLFISFRREAHLIEGRDLKELVAALPTLLRAERTSH</sequence>
<protein>
    <submittedName>
        <fullName evidence="7">Rho-GAP domain-containing protein</fullName>
    </submittedName>
</protein>
<feature type="domain" description="Rho-GAP" evidence="5">
    <location>
        <begin position="108"/>
        <end position="323"/>
    </location>
</feature>
<dbReference type="PANTHER" id="PTHR14963:SF7">
    <property type="entry name" value="RHO GTPASE-ACTIVATING PROTEIN 19"/>
    <property type="match status" value="1"/>
</dbReference>
<dbReference type="Pfam" id="PF00620">
    <property type="entry name" value="RhoGAP"/>
    <property type="match status" value="1"/>
</dbReference>
<feature type="region of interest" description="Disordered" evidence="3">
    <location>
        <begin position="1949"/>
        <end position="1979"/>
    </location>
</feature>
<dbReference type="GO" id="GO:0005737">
    <property type="term" value="C:cytoplasm"/>
    <property type="evidence" value="ECO:0007669"/>
    <property type="project" value="TreeGrafter"/>
</dbReference>
<feature type="domain" description="CCHC-type" evidence="4">
    <location>
        <begin position="1292"/>
        <end position="1306"/>
    </location>
</feature>
<feature type="region of interest" description="Disordered" evidence="3">
    <location>
        <begin position="341"/>
        <end position="375"/>
    </location>
</feature>
<dbReference type="GO" id="GO:0007165">
    <property type="term" value="P:signal transduction"/>
    <property type="evidence" value="ECO:0007669"/>
    <property type="project" value="InterPro"/>
</dbReference>
<feature type="region of interest" description="Disordered" evidence="3">
    <location>
        <begin position="1641"/>
        <end position="1701"/>
    </location>
</feature>
<dbReference type="SMART" id="SM00324">
    <property type="entry name" value="RhoGAP"/>
    <property type="match status" value="1"/>
</dbReference>
<dbReference type="SUPFAM" id="SSF50630">
    <property type="entry name" value="Acid proteases"/>
    <property type="match status" value="1"/>
</dbReference>
<evidence type="ECO:0000256" key="2">
    <source>
        <dbReference type="PROSITE-ProRule" id="PRU00047"/>
    </source>
</evidence>
<dbReference type="CDD" id="cd00303">
    <property type="entry name" value="retropepsin_like"/>
    <property type="match status" value="1"/>
</dbReference>
<dbReference type="PROSITE" id="PS50158">
    <property type="entry name" value="ZF_CCHC"/>
    <property type="match status" value="1"/>
</dbReference>
<feature type="compositionally biased region" description="Low complexity" evidence="3">
    <location>
        <begin position="356"/>
        <end position="368"/>
    </location>
</feature>
<reference evidence="7" key="1">
    <citation type="submission" date="2016-11" db="UniProtKB">
        <authorList>
            <consortium name="WormBaseParasite"/>
        </authorList>
    </citation>
    <scope>IDENTIFICATION</scope>
</reference>
<dbReference type="PANTHER" id="PTHR14963">
    <property type="entry name" value="RHO GTPASE ACTIVATING PROTEIN 18,19-RELATED"/>
    <property type="match status" value="1"/>
</dbReference>
<feature type="region of interest" description="Disordered" evidence="3">
    <location>
        <begin position="1005"/>
        <end position="1026"/>
    </location>
</feature>
<evidence type="ECO:0000313" key="6">
    <source>
        <dbReference type="Proteomes" id="UP000095280"/>
    </source>
</evidence>
<dbReference type="PROSITE" id="PS50238">
    <property type="entry name" value="RHOGAP"/>
    <property type="match status" value="1"/>
</dbReference>
<dbReference type="Gene3D" id="2.40.70.10">
    <property type="entry name" value="Acid Proteases"/>
    <property type="match status" value="1"/>
</dbReference>
<dbReference type="SUPFAM" id="SSF48350">
    <property type="entry name" value="GTPase activation domain, GAP"/>
    <property type="match status" value="1"/>
</dbReference>
<feature type="compositionally biased region" description="Acidic residues" evidence="3">
    <location>
        <begin position="2042"/>
        <end position="2056"/>
    </location>
</feature>
<dbReference type="GO" id="GO:0003676">
    <property type="term" value="F:nucleic acid binding"/>
    <property type="evidence" value="ECO:0007669"/>
    <property type="project" value="InterPro"/>
</dbReference>
<feature type="region of interest" description="Disordered" evidence="3">
    <location>
        <begin position="529"/>
        <end position="561"/>
    </location>
</feature>
<dbReference type="GO" id="GO:0008270">
    <property type="term" value="F:zinc ion binding"/>
    <property type="evidence" value="ECO:0007669"/>
    <property type="project" value="UniProtKB-KW"/>
</dbReference>
<evidence type="ECO:0000313" key="7">
    <source>
        <dbReference type="WBParaSite" id="maker-uti_cns_0001606-snap-gene-0.4-mRNA-1"/>
    </source>
</evidence>
<organism evidence="6 7">
    <name type="scientific">Macrostomum lignano</name>
    <dbReference type="NCBI Taxonomy" id="282301"/>
    <lineage>
        <taxon>Eukaryota</taxon>
        <taxon>Metazoa</taxon>
        <taxon>Spiralia</taxon>
        <taxon>Lophotrochozoa</taxon>
        <taxon>Platyhelminthes</taxon>
        <taxon>Rhabditophora</taxon>
        <taxon>Macrostomorpha</taxon>
        <taxon>Macrostomida</taxon>
        <taxon>Macrostomidae</taxon>
        <taxon>Macrostomum</taxon>
    </lineage>
</organism>
<dbReference type="GO" id="GO:0051056">
    <property type="term" value="P:regulation of small GTPase mediated signal transduction"/>
    <property type="evidence" value="ECO:0007669"/>
    <property type="project" value="TreeGrafter"/>
</dbReference>
<dbReference type="CDD" id="cd00159">
    <property type="entry name" value="RhoGAP"/>
    <property type="match status" value="1"/>
</dbReference>
<dbReference type="GO" id="GO:0005096">
    <property type="term" value="F:GTPase activator activity"/>
    <property type="evidence" value="ECO:0007669"/>
    <property type="project" value="UniProtKB-KW"/>
</dbReference>
<proteinExistence type="predicted"/>
<feature type="region of interest" description="Disordered" evidence="3">
    <location>
        <begin position="1856"/>
        <end position="1884"/>
    </location>
</feature>
<keyword evidence="6" id="KW-1185">Reference proteome</keyword>
<evidence type="ECO:0000256" key="3">
    <source>
        <dbReference type="SAM" id="MobiDB-lite"/>
    </source>
</evidence>
<evidence type="ECO:0000256" key="1">
    <source>
        <dbReference type="ARBA" id="ARBA00022468"/>
    </source>
</evidence>
<feature type="compositionally biased region" description="Low complexity" evidence="3">
    <location>
        <begin position="529"/>
        <end position="538"/>
    </location>
</feature>
<dbReference type="Pfam" id="PF00098">
    <property type="entry name" value="zf-CCHC"/>
    <property type="match status" value="1"/>
</dbReference>
<keyword evidence="2" id="KW-0863">Zinc-finger</keyword>
<evidence type="ECO:0000259" key="4">
    <source>
        <dbReference type="PROSITE" id="PS50158"/>
    </source>
</evidence>
<name>A0A1I8GDR4_9PLAT</name>
<dbReference type="SMART" id="SM00343">
    <property type="entry name" value="ZnF_C2HC"/>
    <property type="match status" value="1"/>
</dbReference>
<dbReference type="Gene3D" id="1.10.555.10">
    <property type="entry name" value="Rho GTPase activation protein"/>
    <property type="match status" value="1"/>
</dbReference>
<dbReference type="InterPro" id="IPR021109">
    <property type="entry name" value="Peptidase_aspartic_dom_sf"/>
</dbReference>
<dbReference type="WBParaSite" id="maker-uti_cns_0001606-snap-gene-0.4-mRNA-1">
    <property type="protein sequence ID" value="maker-uti_cns_0001606-snap-gene-0.4-mRNA-1"/>
    <property type="gene ID" value="maker-uti_cns_0001606-snap-gene-0.4"/>
</dbReference>
<accession>A0A1I8GDR4</accession>
<dbReference type="Proteomes" id="UP000095280">
    <property type="component" value="Unplaced"/>
</dbReference>
<feature type="compositionally biased region" description="Basic and acidic residues" evidence="3">
    <location>
        <begin position="1655"/>
        <end position="1667"/>
    </location>
</feature>
<dbReference type="InterPro" id="IPR000198">
    <property type="entry name" value="RhoGAP_dom"/>
</dbReference>
<feature type="compositionally biased region" description="Basic and acidic residues" evidence="3">
    <location>
        <begin position="1966"/>
        <end position="1975"/>
    </location>
</feature>
<keyword evidence="2" id="KW-0862">Zinc</keyword>